<feature type="transmembrane region" description="Helical" evidence="7">
    <location>
        <begin position="147"/>
        <end position="167"/>
    </location>
</feature>
<dbReference type="InterPro" id="IPR022324">
    <property type="entry name" value="Bacilysin_exporter_BacE_put"/>
</dbReference>
<gene>
    <name evidence="9" type="ORF">SAMN05421835_102424</name>
</gene>
<dbReference type="InterPro" id="IPR020846">
    <property type="entry name" value="MFS_dom"/>
</dbReference>
<feature type="transmembrane region" description="Helical" evidence="7">
    <location>
        <begin position="344"/>
        <end position="364"/>
    </location>
</feature>
<feature type="transmembrane region" description="Helical" evidence="7">
    <location>
        <begin position="284"/>
        <end position="301"/>
    </location>
</feature>
<dbReference type="Proteomes" id="UP000199025">
    <property type="component" value="Unassembled WGS sequence"/>
</dbReference>
<evidence type="ECO:0000256" key="1">
    <source>
        <dbReference type="ARBA" id="ARBA00004651"/>
    </source>
</evidence>
<dbReference type="PANTHER" id="PTHR23513:SF11">
    <property type="entry name" value="STAPHYLOFERRIN A TRANSPORTER"/>
    <property type="match status" value="1"/>
</dbReference>
<sequence length="406" mass="41476">MVRTQSRPGMSSALANGEFRTVWLAEAQSTIGDQLTIVALALLVYHRTGSALLSAIAYALTFLPALAGGLGLAQLADRYPRRTVLAGSAAVQAVLVGVMAIPGMPLLPLCVLVVLARLAGAPSNAAQNALTREIFTDDELYLRSQDIRGITTNTAMLLGLACGGFLVTAAGPSWALAIDAATFAVSAFALHRWVRPRPAADGGDGAWFGAIRWVAGQRRLRVLLGLSWLVGLAVIPEGLVAPLAREIGAPDQAVGWLLAADPLGFVAGVFVMSRFVSAEARRRVLGVLAIVPTAVLLVFSLRPDLVLALVALAAAGAAGAYIVTVGASFITWVPNELRGGAGGVYRTGLRVAQGVGVAIGGVLAEWAGSATTAITIAGAAGVLLGIPLAVSWARLGPGTTEAAGAS</sequence>
<dbReference type="InterPro" id="IPR036259">
    <property type="entry name" value="MFS_trans_sf"/>
</dbReference>
<evidence type="ECO:0000256" key="5">
    <source>
        <dbReference type="ARBA" id="ARBA00022989"/>
    </source>
</evidence>
<reference evidence="9 10" key="1">
    <citation type="submission" date="2016-10" db="EMBL/GenBank/DDBJ databases">
        <authorList>
            <person name="de Groot N.N."/>
        </authorList>
    </citation>
    <scope>NUCLEOTIDE SEQUENCE [LARGE SCALE GENOMIC DNA]</scope>
    <source>
        <strain evidence="9 10">DSM 44468</strain>
    </source>
</reference>
<keyword evidence="3" id="KW-1003">Cell membrane</keyword>
<keyword evidence="4 7" id="KW-0812">Transmembrane</keyword>
<keyword evidence="2" id="KW-0813">Transport</keyword>
<evidence type="ECO:0000256" key="2">
    <source>
        <dbReference type="ARBA" id="ARBA00022448"/>
    </source>
</evidence>
<proteinExistence type="predicted"/>
<evidence type="ECO:0000256" key="3">
    <source>
        <dbReference type="ARBA" id="ARBA00022475"/>
    </source>
</evidence>
<comment type="subcellular location">
    <subcellularLocation>
        <location evidence="1">Cell membrane</location>
        <topology evidence="1">Multi-pass membrane protein</topology>
    </subcellularLocation>
</comment>
<feature type="transmembrane region" description="Helical" evidence="7">
    <location>
        <begin position="222"/>
        <end position="241"/>
    </location>
</feature>
<dbReference type="GO" id="GO:0022857">
    <property type="term" value="F:transmembrane transporter activity"/>
    <property type="evidence" value="ECO:0007669"/>
    <property type="project" value="InterPro"/>
</dbReference>
<feature type="transmembrane region" description="Helical" evidence="7">
    <location>
        <begin position="51"/>
        <end position="72"/>
    </location>
</feature>
<dbReference type="GO" id="GO:0005886">
    <property type="term" value="C:plasma membrane"/>
    <property type="evidence" value="ECO:0007669"/>
    <property type="project" value="UniProtKB-SubCell"/>
</dbReference>
<feature type="transmembrane region" description="Helical" evidence="7">
    <location>
        <begin position="370"/>
        <end position="390"/>
    </location>
</feature>
<organism evidence="9 10">
    <name type="scientific">Amycolatopsis sacchari</name>
    <dbReference type="NCBI Taxonomy" id="115433"/>
    <lineage>
        <taxon>Bacteria</taxon>
        <taxon>Bacillati</taxon>
        <taxon>Actinomycetota</taxon>
        <taxon>Actinomycetes</taxon>
        <taxon>Pseudonocardiales</taxon>
        <taxon>Pseudonocardiaceae</taxon>
        <taxon>Amycolatopsis</taxon>
    </lineage>
</organism>
<dbReference type="PANTHER" id="PTHR23513">
    <property type="entry name" value="INTEGRAL MEMBRANE EFFLUX PROTEIN-RELATED"/>
    <property type="match status" value="1"/>
</dbReference>
<evidence type="ECO:0000259" key="8">
    <source>
        <dbReference type="PROSITE" id="PS50850"/>
    </source>
</evidence>
<evidence type="ECO:0000256" key="6">
    <source>
        <dbReference type="ARBA" id="ARBA00023136"/>
    </source>
</evidence>
<evidence type="ECO:0000313" key="10">
    <source>
        <dbReference type="Proteomes" id="UP000199025"/>
    </source>
</evidence>
<feature type="domain" description="Major facilitator superfamily (MFS) profile" evidence="8">
    <location>
        <begin position="217"/>
        <end position="406"/>
    </location>
</feature>
<keyword evidence="5 7" id="KW-1133">Transmembrane helix</keyword>
<keyword evidence="10" id="KW-1185">Reference proteome</keyword>
<evidence type="ECO:0000256" key="4">
    <source>
        <dbReference type="ARBA" id="ARBA00022692"/>
    </source>
</evidence>
<dbReference type="AlphaFoldDB" id="A0A1I3MPW8"/>
<evidence type="ECO:0000256" key="7">
    <source>
        <dbReference type="SAM" id="Phobius"/>
    </source>
</evidence>
<dbReference type="STRING" id="115433.SAMN05421835_102424"/>
<feature type="transmembrane region" description="Helical" evidence="7">
    <location>
        <begin position="307"/>
        <end position="332"/>
    </location>
</feature>
<dbReference type="PROSITE" id="PS50850">
    <property type="entry name" value="MFS"/>
    <property type="match status" value="1"/>
</dbReference>
<accession>A0A1I3MPW8</accession>
<dbReference type="CDD" id="cd06173">
    <property type="entry name" value="MFS_MefA_like"/>
    <property type="match status" value="1"/>
</dbReference>
<dbReference type="SUPFAM" id="SSF103473">
    <property type="entry name" value="MFS general substrate transporter"/>
    <property type="match status" value="1"/>
</dbReference>
<keyword evidence="6 7" id="KW-0472">Membrane</keyword>
<name>A0A1I3MPW8_9PSEU</name>
<dbReference type="Gene3D" id="1.20.1250.20">
    <property type="entry name" value="MFS general substrate transporter like domains"/>
    <property type="match status" value="2"/>
</dbReference>
<dbReference type="Pfam" id="PF05977">
    <property type="entry name" value="MFS_3"/>
    <property type="match status" value="1"/>
</dbReference>
<dbReference type="EMBL" id="FORP01000002">
    <property type="protein sequence ID" value="SFI99023.1"/>
    <property type="molecule type" value="Genomic_DNA"/>
</dbReference>
<dbReference type="PRINTS" id="PR01988">
    <property type="entry name" value="EXPORTERBACE"/>
</dbReference>
<feature type="transmembrane region" description="Helical" evidence="7">
    <location>
        <begin position="253"/>
        <end position="272"/>
    </location>
</feature>
<evidence type="ECO:0000313" key="9">
    <source>
        <dbReference type="EMBL" id="SFI99023.1"/>
    </source>
</evidence>
<protein>
    <submittedName>
        <fullName evidence="9">Predicted arabinose efflux permease, MFS family</fullName>
    </submittedName>
</protein>
<dbReference type="InterPro" id="IPR010290">
    <property type="entry name" value="TM_effector"/>
</dbReference>